<sequence length="134" mass="14820">MKTTYIVQAYGGDTPFTHQAYAGRETAIKHAEQRAASAGGVLVALQEYDEDSGRIERLAVVHRIGTVPADFCGINLGRHAEAVRKMLWEHEQRRREVKRQHEASPTPETALSLARLVGAEDALIEVLEMMAPKA</sequence>
<dbReference type="KEGG" id="nsg:H3L94_04320"/>
<reference evidence="1 2" key="1">
    <citation type="submission" date="2020-07" db="EMBL/GenBank/DDBJ databases">
        <title>Genomic diversity of species in the Neisseriaceae family.</title>
        <authorList>
            <person name="Vincent A.T."/>
            <person name="Bernet E."/>
            <person name="Veyrier F.J."/>
        </authorList>
    </citation>
    <scope>NUCLEOTIDE SEQUENCE [LARGE SCALE GENOMIC DNA]</scope>
    <source>
        <strain evidence="1 2">DSM 22244</strain>
    </source>
</reference>
<name>A0A7D7NB93_9NEIS</name>
<dbReference type="EMBL" id="CP059567">
    <property type="protein sequence ID" value="QMT41259.1"/>
    <property type="molecule type" value="Genomic_DNA"/>
</dbReference>
<evidence type="ECO:0000313" key="1">
    <source>
        <dbReference type="EMBL" id="QMT41259.1"/>
    </source>
</evidence>
<protein>
    <submittedName>
        <fullName evidence="1">Uncharacterized protein</fullName>
    </submittedName>
</protein>
<organism evidence="1 2">
    <name type="scientific">Neisseria shayeganii</name>
    <dbReference type="NCBI Taxonomy" id="607712"/>
    <lineage>
        <taxon>Bacteria</taxon>
        <taxon>Pseudomonadati</taxon>
        <taxon>Pseudomonadota</taxon>
        <taxon>Betaproteobacteria</taxon>
        <taxon>Neisseriales</taxon>
        <taxon>Neisseriaceae</taxon>
        <taxon>Neisseria</taxon>
    </lineage>
</organism>
<evidence type="ECO:0000313" key="2">
    <source>
        <dbReference type="Proteomes" id="UP000514752"/>
    </source>
</evidence>
<dbReference type="AlphaFoldDB" id="A0A7D7NB93"/>
<gene>
    <name evidence="1" type="ORF">H3L94_04320</name>
</gene>
<dbReference type="RefSeq" id="WP_182122803.1">
    <property type="nucleotide sequence ID" value="NZ_CP059567.1"/>
</dbReference>
<accession>A0A7D7NB93</accession>
<dbReference type="Proteomes" id="UP000514752">
    <property type="component" value="Chromosome"/>
</dbReference>
<proteinExistence type="predicted"/>